<comment type="caution">
    <text evidence="3">The sequence shown here is derived from an EMBL/GenBank/DDBJ whole genome shotgun (WGS) entry which is preliminary data.</text>
</comment>
<dbReference type="EMBL" id="QWIN01000761">
    <property type="protein sequence ID" value="RMY47233.1"/>
    <property type="molecule type" value="Genomic_DNA"/>
</dbReference>
<dbReference type="OrthoDB" id="194443at2759"/>
<dbReference type="Gene3D" id="1.20.58.80">
    <property type="entry name" value="Phosphotransferase system, lactose/cellobiose-type IIA subunit"/>
    <property type="match status" value="1"/>
</dbReference>
<feature type="compositionally biased region" description="Basic and acidic residues" evidence="1">
    <location>
        <begin position="475"/>
        <end position="485"/>
    </location>
</feature>
<feature type="region of interest" description="Disordered" evidence="1">
    <location>
        <begin position="1"/>
        <end position="33"/>
    </location>
</feature>
<feature type="region of interest" description="Disordered" evidence="1">
    <location>
        <begin position="71"/>
        <end position="206"/>
    </location>
</feature>
<dbReference type="PANTHER" id="PTHR40130">
    <property type="entry name" value="EXPRESSED PROTEIN"/>
    <property type="match status" value="1"/>
</dbReference>
<feature type="region of interest" description="Disordered" evidence="1">
    <location>
        <begin position="474"/>
        <end position="509"/>
    </location>
</feature>
<dbReference type="Proteomes" id="UP000270230">
    <property type="component" value="Unassembled WGS sequence"/>
</dbReference>
<accession>A0A3M7C5E6</accession>
<protein>
    <recommendedName>
        <fullName evidence="2">BTB domain-containing protein</fullName>
    </recommendedName>
</protein>
<evidence type="ECO:0000259" key="2">
    <source>
        <dbReference type="PROSITE" id="PS50097"/>
    </source>
</evidence>
<dbReference type="AlphaFoldDB" id="A0A3M7C5E6"/>
<dbReference type="PROSITE" id="PS50097">
    <property type="entry name" value="BTB"/>
    <property type="match status" value="1"/>
</dbReference>
<feature type="domain" description="BTB" evidence="2">
    <location>
        <begin position="544"/>
        <end position="615"/>
    </location>
</feature>
<evidence type="ECO:0000256" key="1">
    <source>
        <dbReference type="SAM" id="MobiDB-lite"/>
    </source>
</evidence>
<sequence length="771" mass="83678">MAEVAPLSSARTHARKAARERKDHHEGQAAVEYESAAADFARASRGTSNPEALRILHLLEDQHQRLARIIRSPNETNLSPLSHELRDSSGSSATKKDSLQSKTLSNKPNNSRSKPTSSAIAAAKVGSQVRDSSPSLTRELASRRGIPQSGRGPSSPAAQARARQLSPESQRRNLSSATAPKVPPSMVSSQANLNHRRKTSERNEDDEAFSRFYSQITTGTMSKLSAALAYAGLPLTADDAVKASESTSSSSRNKDLAASTVHANNDPDVKKIFSKAALNAIEEEHRQRGTLGHGFGPAESFYVVPPYAGTKSYSHVVRGNPNDAAGGLGEDDEDAFVDAREAQGPPSPKHSRAGSGAKRGGFGKGPTSEELELENTTLKQTLEGLANRLAAFEAHAQDAALTQSMIGMHPPAGSSAGGAGGSDATMLKRLRQLEQQAAKDAEERQRLEAQAAKQAKSIETWEQRYQSLRKGAKKRMMEAKEKTQPGDEEDGLVADEGMPAPSKRRHDGGQIQASALDARQVTAKVSPQAGTSLSAPLTISSLPLDNIVKLEVGGNSSVINVDKGVLQFYSGYFSAALNGSFAEASEGVIKLPTEEFKIVDLAVTWMYRRQLNVDFKSVAHGEIGLLLCKLWTFADRRQVPMLANAAIDELQRHLLTFWYRPSPEMVRFSYANTTAGAALRRFLVFYMAVTCSPRSLMPEGNCGWPQEAILDVLELVWEGKDHQVHRKTFDPEGKVRRVLIQDADMCEYHVHGRGFTCKIAEQRYSPYGCEG</sequence>
<dbReference type="InterPro" id="IPR000210">
    <property type="entry name" value="BTB/POZ_dom"/>
</dbReference>
<feature type="region of interest" description="Disordered" evidence="1">
    <location>
        <begin position="340"/>
        <end position="370"/>
    </location>
</feature>
<dbReference type="InterPro" id="IPR011333">
    <property type="entry name" value="SKP1/BTB/POZ_sf"/>
</dbReference>
<dbReference type="SUPFAM" id="SSF54695">
    <property type="entry name" value="POZ domain"/>
    <property type="match status" value="1"/>
</dbReference>
<dbReference type="Gene3D" id="3.30.710.10">
    <property type="entry name" value="Potassium Channel Kv1.1, Chain A"/>
    <property type="match status" value="1"/>
</dbReference>
<gene>
    <name evidence="3" type="ORF">D0865_08798</name>
</gene>
<organism evidence="3 4">
    <name type="scientific">Hortaea werneckii</name>
    <name type="common">Black yeast</name>
    <name type="synonym">Cladosporium werneckii</name>
    <dbReference type="NCBI Taxonomy" id="91943"/>
    <lineage>
        <taxon>Eukaryota</taxon>
        <taxon>Fungi</taxon>
        <taxon>Dikarya</taxon>
        <taxon>Ascomycota</taxon>
        <taxon>Pezizomycotina</taxon>
        <taxon>Dothideomycetes</taxon>
        <taxon>Dothideomycetidae</taxon>
        <taxon>Mycosphaerellales</taxon>
        <taxon>Teratosphaeriaceae</taxon>
        <taxon>Hortaea</taxon>
    </lineage>
</organism>
<name>A0A3M7C5E6_HORWE</name>
<evidence type="ECO:0000313" key="3">
    <source>
        <dbReference type="EMBL" id="RMY47233.1"/>
    </source>
</evidence>
<dbReference type="PANTHER" id="PTHR40130:SF1">
    <property type="entry name" value="SPINDLE POLE BODY-ASSOCIATED PROTEIN CUT12 DOMAIN-CONTAINING PROTEIN"/>
    <property type="match status" value="1"/>
</dbReference>
<dbReference type="CDD" id="cd18186">
    <property type="entry name" value="BTB_POZ_ZBTB_KLHL-like"/>
    <property type="match status" value="1"/>
</dbReference>
<feature type="compositionally biased region" description="Polar residues" evidence="1">
    <location>
        <begin position="100"/>
        <end position="119"/>
    </location>
</feature>
<reference evidence="3 4" key="1">
    <citation type="journal article" date="2018" name="BMC Genomics">
        <title>Genomic evidence for intraspecific hybridization in a clonal and extremely halotolerant yeast.</title>
        <authorList>
            <person name="Gostincar C."/>
            <person name="Stajich J.E."/>
            <person name="Zupancic J."/>
            <person name="Zalar P."/>
            <person name="Gunde-Cimerman N."/>
        </authorList>
    </citation>
    <scope>NUCLEOTIDE SEQUENCE [LARGE SCALE GENOMIC DNA]</scope>
    <source>
        <strain evidence="3 4">EXF-151</strain>
    </source>
</reference>
<feature type="compositionally biased region" description="Polar residues" evidence="1">
    <location>
        <begin position="166"/>
        <end position="178"/>
    </location>
</feature>
<evidence type="ECO:0000313" key="4">
    <source>
        <dbReference type="Proteomes" id="UP000270230"/>
    </source>
</evidence>
<dbReference type="VEuPathDB" id="FungiDB:BTJ68_13871"/>
<proteinExistence type="predicted"/>